<dbReference type="Gene3D" id="3.40.50.300">
    <property type="entry name" value="P-loop containing nucleotide triphosphate hydrolases"/>
    <property type="match status" value="2"/>
</dbReference>
<comment type="subcellular location">
    <subcellularLocation>
        <location evidence="1">Membrane</location>
        <topology evidence="1">Multi-pass membrane protein</topology>
    </subcellularLocation>
</comment>
<dbReference type="InterPro" id="IPR017871">
    <property type="entry name" value="ABC_transporter-like_CS"/>
</dbReference>
<keyword evidence="3 9" id="KW-0812">Transmembrane</keyword>
<gene>
    <name evidence="12" type="ORF">B0T10DRAFT_604595</name>
</gene>
<feature type="transmembrane region" description="Helical" evidence="9">
    <location>
        <begin position="960"/>
        <end position="976"/>
    </location>
</feature>
<organism evidence="12 13">
    <name type="scientific">Thelonectria olida</name>
    <dbReference type="NCBI Taxonomy" id="1576542"/>
    <lineage>
        <taxon>Eukaryota</taxon>
        <taxon>Fungi</taxon>
        <taxon>Dikarya</taxon>
        <taxon>Ascomycota</taxon>
        <taxon>Pezizomycotina</taxon>
        <taxon>Sordariomycetes</taxon>
        <taxon>Hypocreomycetidae</taxon>
        <taxon>Hypocreales</taxon>
        <taxon>Nectriaceae</taxon>
        <taxon>Thelonectria</taxon>
    </lineage>
</organism>
<feature type="transmembrane region" description="Helical" evidence="9">
    <location>
        <begin position="484"/>
        <end position="503"/>
    </location>
</feature>
<dbReference type="InterPro" id="IPR050173">
    <property type="entry name" value="ABC_transporter_C-like"/>
</dbReference>
<feature type="transmembrane region" description="Helical" evidence="9">
    <location>
        <begin position="364"/>
        <end position="382"/>
    </location>
</feature>
<dbReference type="PROSITE" id="PS50893">
    <property type="entry name" value="ABC_TRANSPORTER_2"/>
    <property type="match status" value="2"/>
</dbReference>
<reference evidence="12 13" key="1">
    <citation type="journal article" date="2021" name="Nat. Commun.">
        <title>Genetic determinants of endophytism in the Arabidopsis root mycobiome.</title>
        <authorList>
            <person name="Mesny F."/>
            <person name="Miyauchi S."/>
            <person name="Thiergart T."/>
            <person name="Pickel B."/>
            <person name="Atanasova L."/>
            <person name="Karlsson M."/>
            <person name="Huettel B."/>
            <person name="Barry K.W."/>
            <person name="Haridas S."/>
            <person name="Chen C."/>
            <person name="Bauer D."/>
            <person name="Andreopoulos W."/>
            <person name="Pangilinan J."/>
            <person name="LaButti K."/>
            <person name="Riley R."/>
            <person name="Lipzen A."/>
            <person name="Clum A."/>
            <person name="Drula E."/>
            <person name="Henrissat B."/>
            <person name="Kohler A."/>
            <person name="Grigoriev I.V."/>
            <person name="Martin F.M."/>
            <person name="Hacquard S."/>
        </authorList>
    </citation>
    <scope>NUCLEOTIDE SEQUENCE [LARGE SCALE GENOMIC DNA]</scope>
    <source>
        <strain evidence="12 13">MPI-CAGE-CH-0241</strain>
    </source>
</reference>
<dbReference type="CDD" id="cd18606">
    <property type="entry name" value="ABC_6TM_YOR1_D2_like"/>
    <property type="match status" value="1"/>
</dbReference>
<dbReference type="EMBL" id="JAGPYM010000006">
    <property type="protein sequence ID" value="KAH6893374.1"/>
    <property type="molecule type" value="Genomic_DNA"/>
</dbReference>
<dbReference type="PROSITE" id="PS00211">
    <property type="entry name" value="ABC_TRANSPORTER_1"/>
    <property type="match status" value="2"/>
</dbReference>
<keyword evidence="7 9" id="KW-0472">Membrane</keyword>
<proteinExistence type="predicted"/>
<dbReference type="GO" id="GO:0005524">
    <property type="term" value="F:ATP binding"/>
    <property type="evidence" value="ECO:0007669"/>
    <property type="project" value="UniProtKB-KW"/>
</dbReference>
<accession>A0A9P8W7Z5</accession>
<feature type="transmembrane region" description="Helical" evidence="9">
    <location>
        <begin position="1096"/>
        <end position="1115"/>
    </location>
</feature>
<evidence type="ECO:0000313" key="12">
    <source>
        <dbReference type="EMBL" id="KAH6893374.1"/>
    </source>
</evidence>
<dbReference type="OrthoDB" id="6500128at2759"/>
<sequence>MTQKACVSASRVSMSKLANEKTNTTSPVEDVTGPATLTVEQSTSEKVAIEETDGPRKSTVSWLERLKGVGRRKKPPVPEQRLPSKEASANLFSVLAFHWIAPLMHAGYRRPLELNDIWLVNPSRSVNALEKKLNSAFQDRIKDGSKQPLLRAMYSTFKRPLLLGGFFQLLSTILMTVSPYVLKYLIAFASKAYNAQRNGTPDPPIGEGVGLVFAISGMQVLVSISINQFFYFGATIGGEARAVLMAMIFDKALKISGQAKAGGVGGITSHTPPSQVEPGSEEEKKWYSRTLSKILPGSKPSKGNLDSDDAGWSNGRIVNLMSTDTWRIDQASGMFHMAWASPLAIIITLALLVINLSYSALPGVGLLFLSTPLLGKAIRALFRRRAKVTKITDQRVSLTQEILQAVRFVKYFGWETSFLQRINDIRKREIKSIRVILAIRDGINAISMSMPVFAAMLSFITFSMTKNVLTPAPIFSSLAMFNGLRMPLNFLPLVIGQIIDGYVSVKRIQEFLLAEEASEEIEYDDKNEHAVNIEDASFTWERTNSSANANTAEESSPRRSSSASTVAEPFQLRNINLKLGRGELVAVIGTVGSGKTSLLEALAGNMRKTHGQVTLACKSRAFCPQYAWIQNATVRENIVFGKPFDADWYGHVLDACALRPDLAALPDGDMTEIGERGITVSGGQKQRINVARAIYCREADFILMDDPLSAVDAHVGRHIMERAVCDLLAGKCRILATHQLHVLHRCDQVVWMRDGRVEAFGTFDGLMAQNDEFAKLMTSTSVDEEEDKNQGTEDARAQTDVKEENKEGGEDKQGADLMQAEDRAVRSVSWRVYSAYLLAAGSIMIAPLVFVLLVLAQATNILTSLWLSWWTAQNWDYDADFYIGVYAGLGVLQVIFLFLFSVSISILGTQASKVMLYRAMVKVLRAPMSFFDTTPLGRITNRLSKDIDVMDNDLTDAIRMYYMTLGMIVSVFVLIISYYYYFAIALAPLVVVFLFAASYYRRSAIEIKRHESVLRSTVFAKFSEAVYGTATIRAYGLQGHFSKMIRNTIDDMDSAYFLTFANQRWLSIRLDAIGNMMIFIISMLVVTSRFNVNPSIGGVVLSYILGIVGMFQFAVRQLAEVENNMNSTERIHHYGTGLEEEAPLQIETAAVRSEWPEHGEIVFDDVQMRYRAGLPLVLKGLTMHVAPGERIGIVGRTGAGKSSIIATLFRIIEVSGGSITIDGVDISRIGLHDVRSRMAIIPQDPTLFKGTVRANLDPFNEHTDLEMWSALRQAGLADEEASTGNKRSSGRIGLESVVQEEGLNFSLGQRQLMALARALVRGSRIIICDEATSSVDFATDLKIQQTMMEGFKGKTLLCIAHRLRTIIGYDRICVMDQGRIAELGAPLEVFDLNGIFRGMCDRGGVRREDIVQAVLSRHE</sequence>
<feature type="domain" description="ABC transmembrane type-1" evidence="11">
    <location>
        <begin position="848"/>
        <end position="1123"/>
    </location>
</feature>
<dbReference type="InterPro" id="IPR003593">
    <property type="entry name" value="AAA+_ATPase"/>
</dbReference>
<evidence type="ECO:0000256" key="7">
    <source>
        <dbReference type="ARBA" id="ARBA00023136"/>
    </source>
</evidence>
<feature type="transmembrane region" description="Helical" evidence="9">
    <location>
        <begin position="836"/>
        <end position="869"/>
    </location>
</feature>
<dbReference type="CDD" id="cd03250">
    <property type="entry name" value="ABCC_MRP_domain1"/>
    <property type="match status" value="1"/>
</dbReference>
<dbReference type="PANTHER" id="PTHR24223:SF464">
    <property type="entry name" value="ABC-TYPE TRANSPORTER CICA"/>
    <property type="match status" value="1"/>
</dbReference>
<dbReference type="FunFam" id="3.40.50.300:FF:000565">
    <property type="entry name" value="ABC bile acid transporter"/>
    <property type="match status" value="1"/>
</dbReference>
<evidence type="ECO:0000256" key="5">
    <source>
        <dbReference type="ARBA" id="ARBA00022840"/>
    </source>
</evidence>
<name>A0A9P8W7Z5_9HYPO</name>
<dbReference type="PROSITE" id="PS50929">
    <property type="entry name" value="ABC_TM1F"/>
    <property type="match status" value="2"/>
</dbReference>
<evidence type="ECO:0000256" key="3">
    <source>
        <dbReference type="ARBA" id="ARBA00022692"/>
    </source>
</evidence>
<dbReference type="SMART" id="SM00382">
    <property type="entry name" value="AAA"/>
    <property type="match status" value="2"/>
</dbReference>
<dbReference type="InterPro" id="IPR027417">
    <property type="entry name" value="P-loop_NTPase"/>
</dbReference>
<dbReference type="SUPFAM" id="SSF52540">
    <property type="entry name" value="P-loop containing nucleoside triphosphate hydrolases"/>
    <property type="match status" value="2"/>
</dbReference>
<dbReference type="InterPro" id="IPR003439">
    <property type="entry name" value="ABC_transporter-like_ATP-bd"/>
</dbReference>
<dbReference type="Proteomes" id="UP000777438">
    <property type="component" value="Unassembled WGS sequence"/>
</dbReference>
<feature type="domain" description="ABC transporter" evidence="10">
    <location>
        <begin position="557"/>
        <end position="779"/>
    </location>
</feature>
<dbReference type="Pfam" id="PF00664">
    <property type="entry name" value="ABC_membrane"/>
    <property type="match status" value="2"/>
</dbReference>
<keyword evidence="2" id="KW-0813">Transport</keyword>
<dbReference type="GO" id="GO:0016887">
    <property type="term" value="F:ATP hydrolysis activity"/>
    <property type="evidence" value="ECO:0007669"/>
    <property type="project" value="InterPro"/>
</dbReference>
<keyword evidence="6 9" id="KW-1133">Transmembrane helix</keyword>
<feature type="transmembrane region" description="Helical" evidence="9">
    <location>
        <begin position="982"/>
        <end position="1000"/>
    </location>
</feature>
<keyword evidence="13" id="KW-1185">Reference proteome</keyword>
<dbReference type="GO" id="GO:0140359">
    <property type="term" value="F:ABC-type transporter activity"/>
    <property type="evidence" value="ECO:0007669"/>
    <property type="project" value="InterPro"/>
</dbReference>
<feature type="transmembrane region" description="Helical" evidence="9">
    <location>
        <begin position="161"/>
        <end position="182"/>
    </location>
</feature>
<dbReference type="PANTHER" id="PTHR24223">
    <property type="entry name" value="ATP-BINDING CASSETTE SUB-FAMILY C"/>
    <property type="match status" value="1"/>
</dbReference>
<dbReference type="SUPFAM" id="SSF90123">
    <property type="entry name" value="ABC transporter transmembrane region"/>
    <property type="match status" value="2"/>
</dbReference>
<feature type="compositionally biased region" description="Polar residues" evidence="8">
    <location>
        <begin position="1"/>
        <end position="13"/>
    </location>
</feature>
<feature type="region of interest" description="Disordered" evidence="8">
    <location>
        <begin position="263"/>
        <end position="282"/>
    </location>
</feature>
<dbReference type="FunFam" id="3.40.50.300:FF:000997">
    <property type="entry name" value="Multidrug resistance-associated protein 1"/>
    <property type="match status" value="1"/>
</dbReference>
<feature type="transmembrane region" description="Helical" evidence="9">
    <location>
        <begin position="881"/>
        <end position="908"/>
    </location>
</feature>
<evidence type="ECO:0000259" key="10">
    <source>
        <dbReference type="PROSITE" id="PS50893"/>
    </source>
</evidence>
<feature type="transmembrane region" description="Helical" evidence="9">
    <location>
        <begin position="211"/>
        <end position="232"/>
    </location>
</feature>
<evidence type="ECO:0000256" key="6">
    <source>
        <dbReference type="ARBA" id="ARBA00022989"/>
    </source>
</evidence>
<evidence type="ECO:0000256" key="2">
    <source>
        <dbReference type="ARBA" id="ARBA00022448"/>
    </source>
</evidence>
<evidence type="ECO:0000259" key="11">
    <source>
        <dbReference type="PROSITE" id="PS50929"/>
    </source>
</evidence>
<feature type="region of interest" description="Disordered" evidence="8">
    <location>
        <begin position="779"/>
        <end position="816"/>
    </location>
</feature>
<feature type="domain" description="ABC transporter" evidence="10">
    <location>
        <begin position="1161"/>
        <end position="1402"/>
    </location>
</feature>
<comment type="caution">
    <text evidence="12">The sequence shown here is derived from an EMBL/GenBank/DDBJ whole genome shotgun (WGS) entry which is preliminary data.</text>
</comment>
<evidence type="ECO:0000256" key="9">
    <source>
        <dbReference type="SAM" id="Phobius"/>
    </source>
</evidence>
<keyword evidence="5" id="KW-0067">ATP-binding</keyword>
<evidence type="ECO:0000256" key="4">
    <source>
        <dbReference type="ARBA" id="ARBA00022741"/>
    </source>
</evidence>
<dbReference type="Gene3D" id="1.20.1560.10">
    <property type="entry name" value="ABC transporter type 1, transmembrane domain"/>
    <property type="match status" value="2"/>
</dbReference>
<dbReference type="CDD" id="cd18597">
    <property type="entry name" value="ABC_6TM_YOR1_D1_like"/>
    <property type="match status" value="1"/>
</dbReference>
<dbReference type="CDD" id="cd03244">
    <property type="entry name" value="ABCC_MRP_domain2"/>
    <property type="match status" value="1"/>
</dbReference>
<dbReference type="InterPro" id="IPR011527">
    <property type="entry name" value="ABC1_TM_dom"/>
</dbReference>
<evidence type="ECO:0000313" key="13">
    <source>
        <dbReference type="Proteomes" id="UP000777438"/>
    </source>
</evidence>
<evidence type="ECO:0000256" key="8">
    <source>
        <dbReference type="SAM" id="MobiDB-lite"/>
    </source>
</evidence>
<feature type="region of interest" description="Disordered" evidence="8">
    <location>
        <begin position="544"/>
        <end position="565"/>
    </location>
</feature>
<dbReference type="Pfam" id="PF00005">
    <property type="entry name" value="ABC_tran"/>
    <property type="match status" value="2"/>
</dbReference>
<feature type="domain" description="ABC transmembrane type-1" evidence="11">
    <location>
        <begin position="162"/>
        <end position="500"/>
    </location>
</feature>
<evidence type="ECO:0000256" key="1">
    <source>
        <dbReference type="ARBA" id="ARBA00004141"/>
    </source>
</evidence>
<dbReference type="FunFam" id="1.20.1560.10:FF:000010">
    <property type="entry name" value="Multidrug resistance-associated ABC transporter"/>
    <property type="match status" value="1"/>
</dbReference>
<protein>
    <submittedName>
        <fullName evidence="12">ABC transporter</fullName>
    </submittedName>
</protein>
<feature type="transmembrane region" description="Helical" evidence="9">
    <location>
        <begin position="443"/>
        <end position="464"/>
    </location>
</feature>
<feature type="transmembrane region" description="Helical" evidence="9">
    <location>
        <begin position="1072"/>
        <end position="1090"/>
    </location>
</feature>
<feature type="transmembrane region" description="Helical" evidence="9">
    <location>
        <begin position="337"/>
        <end position="358"/>
    </location>
</feature>
<dbReference type="GO" id="GO:0016020">
    <property type="term" value="C:membrane"/>
    <property type="evidence" value="ECO:0007669"/>
    <property type="project" value="UniProtKB-SubCell"/>
</dbReference>
<keyword evidence="4" id="KW-0547">Nucleotide-binding</keyword>
<feature type="compositionally biased region" description="Basic and acidic residues" evidence="8">
    <location>
        <begin position="788"/>
        <end position="816"/>
    </location>
</feature>
<feature type="region of interest" description="Disordered" evidence="8">
    <location>
        <begin position="1"/>
        <end position="32"/>
    </location>
</feature>
<dbReference type="InterPro" id="IPR036640">
    <property type="entry name" value="ABC1_TM_sf"/>
</dbReference>